<dbReference type="CDD" id="cd19091">
    <property type="entry name" value="AKR_PsAKR"/>
    <property type="match status" value="1"/>
</dbReference>
<dbReference type="OrthoDB" id="9803483at2"/>
<dbReference type="GO" id="GO:0016491">
    <property type="term" value="F:oxidoreductase activity"/>
    <property type="evidence" value="ECO:0007669"/>
    <property type="project" value="UniProtKB-KW"/>
</dbReference>
<dbReference type="PANTHER" id="PTHR43364">
    <property type="entry name" value="NADH-SPECIFIC METHYLGLYOXAL REDUCTASE-RELATED"/>
    <property type="match status" value="1"/>
</dbReference>
<feature type="domain" description="NADP-dependent oxidoreductase" evidence="2">
    <location>
        <begin position="16"/>
        <end position="317"/>
    </location>
</feature>
<evidence type="ECO:0000313" key="4">
    <source>
        <dbReference type="Proteomes" id="UP000184485"/>
    </source>
</evidence>
<evidence type="ECO:0000256" key="1">
    <source>
        <dbReference type="ARBA" id="ARBA00023002"/>
    </source>
</evidence>
<accession>A0A1M5NTK3</accession>
<keyword evidence="1" id="KW-0560">Oxidoreductase</keyword>
<dbReference type="EMBL" id="FQUP01000010">
    <property type="protein sequence ID" value="SHG92896.1"/>
    <property type="molecule type" value="Genomic_DNA"/>
</dbReference>
<dbReference type="Proteomes" id="UP000184485">
    <property type="component" value="Unassembled WGS sequence"/>
</dbReference>
<evidence type="ECO:0000313" key="3">
    <source>
        <dbReference type="EMBL" id="SHG92896.1"/>
    </source>
</evidence>
<dbReference type="PRINTS" id="PR00069">
    <property type="entry name" value="ALDKETRDTASE"/>
</dbReference>
<dbReference type="SUPFAM" id="SSF51430">
    <property type="entry name" value="NAD(P)-linked oxidoreductase"/>
    <property type="match status" value="1"/>
</dbReference>
<dbReference type="InterPro" id="IPR023210">
    <property type="entry name" value="NADP_OxRdtase_dom"/>
</dbReference>
<reference evidence="3 4" key="1">
    <citation type="submission" date="2016-11" db="EMBL/GenBank/DDBJ databases">
        <authorList>
            <person name="Jaros S."/>
            <person name="Januszkiewicz K."/>
            <person name="Wedrychowicz H."/>
        </authorList>
    </citation>
    <scope>NUCLEOTIDE SEQUENCE [LARGE SCALE GENOMIC DNA]</scope>
    <source>
        <strain evidence="3 4">DSM 19436</strain>
    </source>
</reference>
<dbReference type="GO" id="GO:0005829">
    <property type="term" value="C:cytosol"/>
    <property type="evidence" value="ECO:0007669"/>
    <property type="project" value="UniProtKB-ARBA"/>
</dbReference>
<sequence length="351" mass="38680">MEYRLLGRSGLKVSTLSFGTATFGGVGGLAKWGATDTTEARRLLDICIEAGINLIDTSNAYSAGRSEEILGEVLDGRAQDLVIATKVRFPMGSGPNDEGLSRHHIIRQCEASLKRLRIDAIDLYQLHEWDGQTPLEETMEALDTLVRSGKVRYVGASNFSGWQLMKAMETSRANRFLPLVSQQIYYSLESRDAEYELIPVTLDQGLGVLVWSPLAGGLLSGKYRRGQTPAEGGRHLNDWHEPPIADENRLYDTIEVLVSIAEARGASAAEVALAWLLGRPGITSVIIGARHEHQLTRNLGAAEMKLTDDEHSRLDAVSLQRLIYPYWHQRDSAAARLGAPELSLIGSYLKR</sequence>
<dbReference type="RefSeq" id="WP_073058523.1">
    <property type="nucleotide sequence ID" value="NZ_FQUP01000010.1"/>
</dbReference>
<dbReference type="AlphaFoldDB" id="A0A1M5NTK3"/>
<proteinExistence type="predicted"/>
<dbReference type="InterPro" id="IPR020471">
    <property type="entry name" value="AKR"/>
</dbReference>
<dbReference type="PANTHER" id="PTHR43364:SF18">
    <property type="entry name" value="OXIDOREDUCTASE"/>
    <property type="match status" value="1"/>
</dbReference>
<dbReference type="FunFam" id="3.20.20.100:FF:000004">
    <property type="entry name" value="Oxidoreductase, aldo/keto reductase"/>
    <property type="match status" value="1"/>
</dbReference>
<organism evidence="3 4">
    <name type="scientific">Kaistia soli DSM 19436</name>
    <dbReference type="NCBI Taxonomy" id="1122133"/>
    <lineage>
        <taxon>Bacteria</taxon>
        <taxon>Pseudomonadati</taxon>
        <taxon>Pseudomonadota</taxon>
        <taxon>Alphaproteobacteria</taxon>
        <taxon>Hyphomicrobiales</taxon>
        <taxon>Kaistiaceae</taxon>
        <taxon>Kaistia</taxon>
    </lineage>
</organism>
<evidence type="ECO:0000259" key="2">
    <source>
        <dbReference type="Pfam" id="PF00248"/>
    </source>
</evidence>
<name>A0A1M5NTK3_9HYPH</name>
<dbReference type="STRING" id="1122133.SAMN02745157_0007"/>
<dbReference type="Pfam" id="PF00248">
    <property type="entry name" value="Aldo_ket_red"/>
    <property type="match status" value="1"/>
</dbReference>
<gene>
    <name evidence="3" type="ORF">SAMN02745157_0007</name>
</gene>
<dbReference type="InterPro" id="IPR050523">
    <property type="entry name" value="AKR_Detox_Biosynth"/>
</dbReference>
<protein>
    <submittedName>
        <fullName evidence="3">Predicted oxidoreductase</fullName>
    </submittedName>
</protein>
<keyword evidence="4" id="KW-1185">Reference proteome</keyword>
<dbReference type="Gene3D" id="3.20.20.100">
    <property type="entry name" value="NADP-dependent oxidoreductase domain"/>
    <property type="match status" value="1"/>
</dbReference>
<dbReference type="InterPro" id="IPR036812">
    <property type="entry name" value="NAD(P)_OxRdtase_dom_sf"/>
</dbReference>